<comment type="catalytic activity">
    <reaction evidence="5 6">
        <text>O-phospho-L-threonyl-[protein] + H2O = L-threonyl-[protein] + phosphate</text>
        <dbReference type="Rhea" id="RHEA:47004"/>
        <dbReference type="Rhea" id="RHEA-COMP:11060"/>
        <dbReference type="Rhea" id="RHEA-COMP:11605"/>
        <dbReference type="ChEBI" id="CHEBI:15377"/>
        <dbReference type="ChEBI" id="CHEBI:30013"/>
        <dbReference type="ChEBI" id="CHEBI:43474"/>
        <dbReference type="ChEBI" id="CHEBI:61977"/>
        <dbReference type="EC" id="3.1.3.16"/>
    </reaction>
</comment>
<keyword evidence="3 6" id="KW-0539">Nucleus</keyword>
<dbReference type="AlphaFoldDB" id="A0A2N9H3A8"/>
<comment type="function">
    <text evidence="6">This promotes the activity of RNA polymerase II.</text>
</comment>
<gene>
    <name evidence="9" type="ORF">FSB_LOCUS34237</name>
</gene>
<dbReference type="CDD" id="cd07521">
    <property type="entry name" value="HAD_FCP1-like"/>
    <property type="match status" value="1"/>
</dbReference>
<evidence type="ECO:0000256" key="2">
    <source>
        <dbReference type="ARBA" id="ARBA00022801"/>
    </source>
</evidence>
<sequence length="371" mass="43551">MDSSSSGSINIPDDICSHPTVIKGKCMVCLRRLPIRCGQAFDYIVKNMWLSTDEIARVRMEESERLLNEKKMVLVLDLDHTLLHTTVNQKYLKTQEELNSQHNSIPKPYLITKLRPYVHKFLKEASTMFEMYIYTMGRQHYARRMAAFLDPEMVYFKSRIIAYEDYEKEQKKSLDLVLKHERMVLILDDTIPVWRKQDQPNLIPVKRYIYFDTEFDNRTPSLSALKIDEDEITGELATILKKLQLIHRMFFNPKAEGDLAHRDVRLIKARANVLQGCTLFINTTDFDPEKSRRWMMMAEELGAICSKELCDSVTHVFTYNSVGRKMESQHTELDKKIFVHPSWLQACYDAVKRKAEKDFRPVVLVLSKLER</sequence>
<dbReference type="InterPro" id="IPR036412">
    <property type="entry name" value="HAD-like_sf"/>
</dbReference>
<protein>
    <recommendedName>
        <fullName evidence="6">RNA polymerase II C-terminal domain phosphatase-like</fullName>
        <ecNumber evidence="6">3.1.3.16</ecNumber>
    </recommendedName>
</protein>
<dbReference type="SMART" id="SM00577">
    <property type="entry name" value="CPDc"/>
    <property type="match status" value="1"/>
</dbReference>
<dbReference type="InterPro" id="IPR004274">
    <property type="entry name" value="FCP1_dom"/>
</dbReference>
<dbReference type="Gene3D" id="3.40.50.10190">
    <property type="entry name" value="BRCT domain"/>
    <property type="match status" value="1"/>
</dbReference>
<organism evidence="9">
    <name type="scientific">Fagus sylvatica</name>
    <name type="common">Beechnut</name>
    <dbReference type="NCBI Taxonomy" id="28930"/>
    <lineage>
        <taxon>Eukaryota</taxon>
        <taxon>Viridiplantae</taxon>
        <taxon>Streptophyta</taxon>
        <taxon>Embryophyta</taxon>
        <taxon>Tracheophyta</taxon>
        <taxon>Spermatophyta</taxon>
        <taxon>Magnoliopsida</taxon>
        <taxon>eudicotyledons</taxon>
        <taxon>Gunneridae</taxon>
        <taxon>Pentapetalae</taxon>
        <taxon>rosids</taxon>
        <taxon>fabids</taxon>
        <taxon>Fagales</taxon>
        <taxon>Fagaceae</taxon>
        <taxon>Fagus</taxon>
    </lineage>
</organism>
<dbReference type="NCBIfam" id="TIGR02250">
    <property type="entry name" value="FCP1_euk"/>
    <property type="match status" value="1"/>
</dbReference>
<evidence type="ECO:0000256" key="3">
    <source>
        <dbReference type="ARBA" id="ARBA00023242"/>
    </source>
</evidence>
<evidence type="ECO:0000256" key="5">
    <source>
        <dbReference type="ARBA" id="ARBA00048336"/>
    </source>
</evidence>
<dbReference type="EMBL" id="OIVN01002779">
    <property type="protein sequence ID" value="SPD06355.1"/>
    <property type="molecule type" value="Genomic_DNA"/>
</dbReference>
<evidence type="ECO:0000259" key="7">
    <source>
        <dbReference type="PROSITE" id="PS50172"/>
    </source>
</evidence>
<dbReference type="PANTHER" id="PTHR23081">
    <property type="entry name" value="RNA POLYMERASE II CTD PHOSPHATASE"/>
    <property type="match status" value="1"/>
</dbReference>
<dbReference type="PROSITE" id="PS50172">
    <property type="entry name" value="BRCT"/>
    <property type="match status" value="1"/>
</dbReference>
<evidence type="ECO:0000313" key="9">
    <source>
        <dbReference type="EMBL" id="SPD06355.1"/>
    </source>
</evidence>
<evidence type="ECO:0000256" key="6">
    <source>
        <dbReference type="RuleBase" id="RU366066"/>
    </source>
</evidence>
<dbReference type="Gene3D" id="3.40.50.1000">
    <property type="entry name" value="HAD superfamily/HAD-like"/>
    <property type="match status" value="1"/>
</dbReference>
<dbReference type="GO" id="GO:0008420">
    <property type="term" value="F:RNA polymerase II CTD heptapeptide repeat phosphatase activity"/>
    <property type="evidence" value="ECO:0007669"/>
    <property type="project" value="UniProtKB-UniRule"/>
</dbReference>
<dbReference type="GO" id="GO:0005634">
    <property type="term" value="C:nucleus"/>
    <property type="evidence" value="ECO:0007669"/>
    <property type="project" value="UniProtKB-SubCell"/>
</dbReference>
<evidence type="ECO:0000256" key="4">
    <source>
        <dbReference type="ARBA" id="ARBA00047761"/>
    </source>
</evidence>
<dbReference type="InterPro" id="IPR011947">
    <property type="entry name" value="FCP1_euk"/>
</dbReference>
<comment type="subcellular location">
    <subcellularLocation>
        <location evidence="1 6">Nucleus</location>
    </subcellularLocation>
</comment>
<accession>A0A2N9H3A8</accession>
<dbReference type="Pfam" id="PF00533">
    <property type="entry name" value="BRCT"/>
    <property type="match status" value="1"/>
</dbReference>
<dbReference type="SMART" id="SM00292">
    <property type="entry name" value="BRCT"/>
    <property type="match status" value="1"/>
</dbReference>
<reference evidence="9" key="1">
    <citation type="submission" date="2018-02" db="EMBL/GenBank/DDBJ databases">
        <authorList>
            <person name="Cohen D.B."/>
            <person name="Kent A.D."/>
        </authorList>
    </citation>
    <scope>NUCLEOTIDE SEQUENCE</scope>
</reference>
<dbReference type="SUPFAM" id="SSF52113">
    <property type="entry name" value="BRCT domain"/>
    <property type="match status" value="1"/>
</dbReference>
<feature type="domain" description="BRCT" evidence="7">
    <location>
        <begin position="269"/>
        <end position="361"/>
    </location>
</feature>
<evidence type="ECO:0000256" key="1">
    <source>
        <dbReference type="ARBA" id="ARBA00004123"/>
    </source>
</evidence>
<dbReference type="InterPro" id="IPR036420">
    <property type="entry name" value="BRCT_dom_sf"/>
</dbReference>
<proteinExistence type="predicted"/>
<dbReference type="InterPro" id="IPR001357">
    <property type="entry name" value="BRCT_dom"/>
</dbReference>
<dbReference type="PROSITE" id="PS50969">
    <property type="entry name" value="FCP1"/>
    <property type="match status" value="1"/>
</dbReference>
<comment type="catalytic activity">
    <reaction evidence="4 6">
        <text>O-phospho-L-seryl-[protein] + H2O = L-seryl-[protein] + phosphate</text>
        <dbReference type="Rhea" id="RHEA:20629"/>
        <dbReference type="Rhea" id="RHEA-COMP:9863"/>
        <dbReference type="Rhea" id="RHEA-COMP:11604"/>
        <dbReference type="ChEBI" id="CHEBI:15377"/>
        <dbReference type="ChEBI" id="CHEBI:29999"/>
        <dbReference type="ChEBI" id="CHEBI:43474"/>
        <dbReference type="ChEBI" id="CHEBI:83421"/>
        <dbReference type="EC" id="3.1.3.16"/>
    </reaction>
</comment>
<dbReference type="InterPro" id="IPR039189">
    <property type="entry name" value="Fcp1"/>
</dbReference>
<dbReference type="SUPFAM" id="SSF56784">
    <property type="entry name" value="HAD-like"/>
    <property type="match status" value="1"/>
</dbReference>
<dbReference type="EC" id="3.1.3.16" evidence="6"/>
<feature type="domain" description="FCP1 homology" evidence="8">
    <location>
        <begin position="67"/>
        <end position="231"/>
    </location>
</feature>
<name>A0A2N9H3A8_FAGSY</name>
<evidence type="ECO:0000259" key="8">
    <source>
        <dbReference type="PROSITE" id="PS50969"/>
    </source>
</evidence>
<keyword evidence="2 6" id="KW-0378">Hydrolase</keyword>
<dbReference type="InterPro" id="IPR023214">
    <property type="entry name" value="HAD_sf"/>
</dbReference>
<dbReference type="PANTHER" id="PTHR23081:SF36">
    <property type="entry name" value="RNA POLYMERASE II SUBUNIT A C-TERMINAL DOMAIN PHOSPHATASE"/>
    <property type="match status" value="1"/>
</dbReference>
<dbReference type="Pfam" id="PF03031">
    <property type="entry name" value="NIF"/>
    <property type="match status" value="1"/>
</dbReference>